<dbReference type="Gene3D" id="3.40.50.300">
    <property type="entry name" value="P-loop containing nucleotide triphosphate hydrolases"/>
    <property type="match status" value="1"/>
</dbReference>
<dbReference type="EMBL" id="BIFQ01000001">
    <property type="protein sequence ID" value="GCE03997.1"/>
    <property type="molecule type" value="Genomic_DNA"/>
</dbReference>
<evidence type="ECO:0000256" key="5">
    <source>
        <dbReference type="ARBA" id="ARBA00022989"/>
    </source>
</evidence>
<evidence type="ECO:0000256" key="7">
    <source>
        <dbReference type="SAM" id="Phobius"/>
    </source>
</evidence>
<accession>A0A401ZAV3</accession>
<gene>
    <name evidence="10" type="ORF">KDAU_13260</name>
</gene>
<evidence type="ECO:0000313" key="11">
    <source>
        <dbReference type="Proteomes" id="UP000287224"/>
    </source>
</evidence>
<evidence type="ECO:0000259" key="9">
    <source>
        <dbReference type="PROSITE" id="PS50929"/>
    </source>
</evidence>
<dbReference type="PANTHER" id="PTHR24221:SF423">
    <property type="entry name" value="ABC TRANSPORTER"/>
    <property type="match status" value="1"/>
</dbReference>
<evidence type="ECO:0000256" key="1">
    <source>
        <dbReference type="ARBA" id="ARBA00004651"/>
    </source>
</evidence>
<dbReference type="InterPro" id="IPR036640">
    <property type="entry name" value="ABC1_TM_sf"/>
</dbReference>
<keyword evidence="4" id="KW-0067">ATP-binding</keyword>
<reference evidence="11" key="1">
    <citation type="submission" date="2018-12" db="EMBL/GenBank/DDBJ databases">
        <title>Tengunoibacter tsumagoiensis gen. nov., sp. nov., Dictyobacter kobayashii sp. nov., D. alpinus sp. nov., and D. joshuensis sp. nov. and description of Dictyobacteraceae fam. nov. within the order Ktedonobacterales isolated from Tengu-no-mugimeshi.</title>
        <authorList>
            <person name="Wang C.M."/>
            <person name="Zheng Y."/>
            <person name="Sakai Y."/>
            <person name="Toyoda A."/>
            <person name="Minakuchi Y."/>
            <person name="Abe K."/>
            <person name="Yokota A."/>
            <person name="Yabe S."/>
        </authorList>
    </citation>
    <scope>NUCLEOTIDE SEQUENCE [LARGE SCALE GENOMIC DNA]</scope>
    <source>
        <strain evidence="11">S-27</strain>
    </source>
</reference>
<feature type="domain" description="ABC transmembrane type-1" evidence="9">
    <location>
        <begin position="18"/>
        <end position="301"/>
    </location>
</feature>
<dbReference type="GO" id="GO:0016887">
    <property type="term" value="F:ATP hydrolysis activity"/>
    <property type="evidence" value="ECO:0007669"/>
    <property type="project" value="InterPro"/>
</dbReference>
<evidence type="ECO:0000256" key="4">
    <source>
        <dbReference type="ARBA" id="ARBA00022840"/>
    </source>
</evidence>
<dbReference type="Pfam" id="PF00664">
    <property type="entry name" value="ABC_membrane"/>
    <property type="match status" value="1"/>
</dbReference>
<evidence type="ECO:0000256" key="3">
    <source>
        <dbReference type="ARBA" id="ARBA00022741"/>
    </source>
</evidence>
<feature type="transmembrane region" description="Helical" evidence="7">
    <location>
        <begin position="53"/>
        <end position="79"/>
    </location>
</feature>
<feature type="transmembrane region" description="Helical" evidence="7">
    <location>
        <begin position="20"/>
        <end position="41"/>
    </location>
</feature>
<organism evidence="10 11">
    <name type="scientific">Dictyobacter aurantiacus</name>
    <dbReference type="NCBI Taxonomy" id="1936993"/>
    <lineage>
        <taxon>Bacteria</taxon>
        <taxon>Bacillati</taxon>
        <taxon>Chloroflexota</taxon>
        <taxon>Ktedonobacteria</taxon>
        <taxon>Ktedonobacterales</taxon>
        <taxon>Dictyobacteraceae</taxon>
        <taxon>Dictyobacter</taxon>
    </lineage>
</organism>
<dbReference type="InterPro" id="IPR039421">
    <property type="entry name" value="Type_1_exporter"/>
</dbReference>
<dbReference type="SUPFAM" id="SSF52540">
    <property type="entry name" value="P-loop containing nucleoside triphosphate hydrolases"/>
    <property type="match status" value="1"/>
</dbReference>
<proteinExistence type="predicted"/>
<dbReference type="InterPro" id="IPR027417">
    <property type="entry name" value="P-loop_NTPase"/>
</dbReference>
<dbReference type="Gene3D" id="1.20.1560.10">
    <property type="entry name" value="ABC transporter type 1, transmembrane domain"/>
    <property type="match status" value="1"/>
</dbReference>
<dbReference type="InterPro" id="IPR011527">
    <property type="entry name" value="ABC1_TM_dom"/>
</dbReference>
<dbReference type="Pfam" id="PF00005">
    <property type="entry name" value="ABC_tran"/>
    <property type="match status" value="1"/>
</dbReference>
<dbReference type="GO" id="GO:0005524">
    <property type="term" value="F:ATP binding"/>
    <property type="evidence" value="ECO:0007669"/>
    <property type="project" value="UniProtKB-KW"/>
</dbReference>
<dbReference type="OrthoDB" id="9769115at2"/>
<keyword evidence="3" id="KW-0547">Nucleotide-binding</keyword>
<comment type="subcellular location">
    <subcellularLocation>
        <location evidence="1">Cell membrane</location>
        <topology evidence="1">Multi-pass membrane protein</topology>
    </subcellularLocation>
</comment>
<feature type="transmembrane region" description="Helical" evidence="7">
    <location>
        <begin position="141"/>
        <end position="174"/>
    </location>
</feature>
<keyword evidence="11" id="KW-1185">Reference proteome</keyword>
<evidence type="ECO:0000313" key="10">
    <source>
        <dbReference type="EMBL" id="GCE03997.1"/>
    </source>
</evidence>
<dbReference type="GO" id="GO:0140359">
    <property type="term" value="F:ABC-type transporter activity"/>
    <property type="evidence" value="ECO:0007669"/>
    <property type="project" value="InterPro"/>
</dbReference>
<dbReference type="SMART" id="SM00382">
    <property type="entry name" value="AAA"/>
    <property type="match status" value="1"/>
</dbReference>
<keyword evidence="6 7" id="KW-0472">Membrane</keyword>
<dbReference type="PROSITE" id="PS51257">
    <property type="entry name" value="PROKAR_LIPOPROTEIN"/>
    <property type="match status" value="1"/>
</dbReference>
<keyword evidence="2 7" id="KW-0812">Transmembrane</keyword>
<evidence type="ECO:0000256" key="6">
    <source>
        <dbReference type="ARBA" id="ARBA00023136"/>
    </source>
</evidence>
<protein>
    <submittedName>
        <fullName evidence="10">HlyB/MsbA family ABC transporter</fullName>
    </submittedName>
</protein>
<dbReference type="PROSITE" id="PS50929">
    <property type="entry name" value="ABC_TM1F"/>
    <property type="match status" value="1"/>
</dbReference>
<dbReference type="GO" id="GO:0005886">
    <property type="term" value="C:plasma membrane"/>
    <property type="evidence" value="ECO:0007669"/>
    <property type="project" value="UniProtKB-SubCell"/>
</dbReference>
<feature type="domain" description="ABC transporter" evidence="8">
    <location>
        <begin position="350"/>
        <end position="582"/>
    </location>
</feature>
<dbReference type="PANTHER" id="PTHR24221">
    <property type="entry name" value="ATP-BINDING CASSETTE SUB-FAMILY B"/>
    <property type="match status" value="1"/>
</dbReference>
<dbReference type="PROSITE" id="PS50893">
    <property type="entry name" value="ABC_TRANSPORTER_2"/>
    <property type="match status" value="1"/>
</dbReference>
<dbReference type="InterPro" id="IPR003593">
    <property type="entry name" value="AAA+_ATPase"/>
</dbReference>
<dbReference type="Proteomes" id="UP000287224">
    <property type="component" value="Unassembled WGS sequence"/>
</dbReference>
<keyword evidence="5 7" id="KW-1133">Transmembrane helix</keyword>
<sequence>MMLPLGKLVRYRPLLFGAMVLAWALASCLPLLTGLLTGAIFDGLSGHRTVLGLNLWLLGALLLVCEIVTQVTVSGWFLLHRYCIETLNDLVRRNFFYAILCDKRGVVGTPQAGEFISRFVDDVMLATDDVINEWYRLSGEVLFSLIALIIMVRINALLTLATVVPLALIVTVVHQARAHLEAYRQAARQSEGRALDFLGEIFGAVQAIKVSSAEDRVLVRLESLNERRRVSSLKDTILGNVLNSVGGNMTDLGRGLIVLLAAQALRAHTFSVGDFALFVLYLQWLLMMPRRVGRLLTALKLAPVSTRRVTELLPDISSEELVAHHPLHTYGELPAVPYIEKSAEDHLLLLEVSGLSYRHGSSGRGIEDVNLRIATGSFTVITGRIGAGKTTLLQTLLGLLPHNAGMIFWNGVAVDEPGEFFVAPRCAYTPQVPMLFSASLQENILLGLPEEKVDVARAITDAVLERDVALLENGLATQVGTRGVRLSGGQIQRAAAARMFVREPELLVFDDLSSALDVETERTLWQRLAIRPHLTCLVVSHRQAALQRADQIIVMKNGRIDAVGKLEELADNEYIASLRDAKREE</sequence>
<dbReference type="AlphaFoldDB" id="A0A401ZAV3"/>
<evidence type="ECO:0000256" key="2">
    <source>
        <dbReference type="ARBA" id="ARBA00022692"/>
    </source>
</evidence>
<evidence type="ECO:0000259" key="8">
    <source>
        <dbReference type="PROSITE" id="PS50893"/>
    </source>
</evidence>
<name>A0A401ZAV3_9CHLR</name>
<dbReference type="InterPro" id="IPR003439">
    <property type="entry name" value="ABC_transporter-like_ATP-bd"/>
</dbReference>
<dbReference type="SUPFAM" id="SSF90123">
    <property type="entry name" value="ABC transporter transmembrane region"/>
    <property type="match status" value="1"/>
</dbReference>
<dbReference type="RefSeq" id="WP_126595195.1">
    <property type="nucleotide sequence ID" value="NZ_BIFQ01000001.1"/>
</dbReference>
<comment type="caution">
    <text evidence="10">The sequence shown here is derived from an EMBL/GenBank/DDBJ whole genome shotgun (WGS) entry which is preliminary data.</text>
</comment>